<dbReference type="Pfam" id="PF04290">
    <property type="entry name" value="DctQ"/>
    <property type="match status" value="1"/>
</dbReference>
<feature type="transmembrane region" description="Helical" evidence="9">
    <location>
        <begin position="50"/>
        <end position="69"/>
    </location>
</feature>
<evidence type="ECO:0000256" key="8">
    <source>
        <dbReference type="ARBA" id="ARBA00038436"/>
    </source>
</evidence>
<dbReference type="OrthoDB" id="8559033at2"/>
<comment type="similarity">
    <text evidence="8 9">Belongs to the TRAP transporter small permease family.</text>
</comment>
<dbReference type="RefSeq" id="WP_016418854.1">
    <property type="nucleotide sequence ID" value="NZ_AUAB01000017.1"/>
</dbReference>
<dbReference type="GO" id="GO:0015740">
    <property type="term" value="P:C4-dicarboxylate transport"/>
    <property type="evidence" value="ECO:0007669"/>
    <property type="project" value="TreeGrafter"/>
</dbReference>
<evidence type="ECO:0000256" key="9">
    <source>
        <dbReference type="RuleBase" id="RU369079"/>
    </source>
</evidence>
<gene>
    <name evidence="11" type="ORF">L861_07340</name>
</gene>
<evidence type="ECO:0000256" key="1">
    <source>
        <dbReference type="ARBA" id="ARBA00004429"/>
    </source>
</evidence>
<dbReference type="PANTHER" id="PTHR35011:SF10">
    <property type="entry name" value="TRAP TRANSPORTER SMALL PERMEASE PROTEIN"/>
    <property type="match status" value="1"/>
</dbReference>
<feature type="transmembrane region" description="Helical" evidence="9">
    <location>
        <begin position="134"/>
        <end position="158"/>
    </location>
</feature>
<keyword evidence="7 9" id="KW-0472">Membrane</keyword>
<protein>
    <recommendedName>
        <fullName evidence="9">TRAP transporter small permease protein</fullName>
    </recommendedName>
</protein>
<dbReference type="PATRIC" id="fig|1121939.11.peg.4352"/>
<organism evidence="11 12">
    <name type="scientific">Litchfieldella anticariensis (strain DSM 16096 / CECT 5854 / CIP 108499 / LMG 22089 / FP35)</name>
    <name type="common">Halomonas anticariensis</name>
    <dbReference type="NCBI Taxonomy" id="1121939"/>
    <lineage>
        <taxon>Bacteria</taxon>
        <taxon>Pseudomonadati</taxon>
        <taxon>Pseudomonadota</taxon>
        <taxon>Gammaproteobacteria</taxon>
        <taxon>Oceanospirillales</taxon>
        <taxon>Halomonadaceae</taxon>
        <taxon>Litchfieldella</taxon>
    </lineage>
</organism>
<accession>S2KDM4</accession>
<keyword evidence="6 9" id="KW-1133">Transmembrane helix</keyword>
<feature type="transmembrane region" description="Helical" evidence="9">
    <location>
        <begin position="12"/>
        <end position="30"/>
    </location>
</feature>
<evidence type="ECO:0000256" key="3">
    <source>
        <dbReference type="ARBA" id="ARBA00022475"/>
    </source>
</evidence>
<dbReference type="Proteomes" id="UP000014463">
    <property type="component" value="Unassembled WGS sequence"/>
</dbReference>
<evidence type="ECO:0000256" key="4">
    <source>
        <dbReference type="ARBA" id="ARBA00022519"/>
    </source>
</evidence>
<evidence type="ECO:0000256" key="6">
    <source>
        <dbReference type="ARBA" id="ARBA00022989"/>
    </source>
</evidence>
<dbReference type="AlphaFoldDB" id="S2KDM4"/>
<proteinExistence type="inferred from homology"/>
<evidence type="ECO:0000259" key="10">
    <source>
        <dbReference type="Pfam" id="PF04290"/>
    </source>
</evidence>
<evidence type="ECO:0000256" key="2">
    <source>
        <dbReference type="ARBA" id="ARBA00022448"/>
    </source>
</evidence>
<evidence type="ECO:0000313" key="11">
    <source>
        <dbReference type="EMBL" id="EPC00302.1"/>
    </source>
</evidence>
<comment type="caution">
    <text evidence="11">The sequence shown here is derived from an EMBL/GenBank/DDBJ whole genome shotgun (WGS) entry which is preliminary data.</text>
</comment>
<feature type="transmembrane region" description="Helical" evidence="9">
    <location>
        <begin position="90"/>
        <end position="109"/>
    </location>
</feature>
<dbReference type="InterPro" id="IPR007387">
    <property type="entry name" value="TRAP_DctQ"/>
</dbReference>
<comment type="subunit">
    <text evidence="9">The complex comprises the extracytoplasmic solute receptor protein and the two transmembrane proteins.</text>
</comment>
<dbReference type="PANTHER" id="PTHR35011">
    <property type="entry name" value="2,3-DIKETO-L-GULONATE TRAP TRANSPORTER SMALL PERMEASE PROTEIN YIAM"/>
    <property type="match status" value="1"/>
</dbReference>
<dbReference type="GO" id="GO:0022857">
    <property type="term" value="F:transmembrane transporter activity"/>
    <property type="evidence" value="ECO:0007669"/>
    <property type="project" value="UniProtKB-UniRule"/>
</dbReference>
<sequence>MIINLIDRASVFLSLVSRVLFLVLVVAMLYEVIARYVFNASTIWAFDLSYMATGAAFMLGVAWTAKIDGHVRVDFLSQRFPARVSRSINAVVYLGMVAPIMSCMAWYGWERTFRAYVSGEVETVSIWAPQMWPFYSTIALGLTLFSLQILVQGIRFIYMDNLSGEKQ</sequence>
<keyword evidence="5 9" id="KW-0812">Transmembrane</keyword>
<keyword evidence="4 9" id="KW-0997">Cell inner membrane</keyword>
<comment type="subcellular location">
    <subcellularLocation>
        <location evidence="1 9">Cell inner membrane</location>
        <topology evidence="1 9">Multi-pass membrane protein</topology>
    </subcellularLocation>
</comment>
<feature type="domain" description="Tripartite ATP-independent periplasmic transporters DctQ component" evidence="10">
    <location>
        <begin position="24"/>
        <end position="155"/>
    </location>
</feature>
<dbReference type="GO" id="GO:0005886">
    <property type="term" value="C:plasma membrane"/>
    <property type="evidence" value="ECO:0007669"/>
    <property type="project" value="UniProtKB-SubCell"/>
</dbReference>
<dbReference type="STRING" id="1121939.L861_07340"/>
<comment type="function">
    <text evidence="9">Part of the tripartite ATP-independent periplasmic (TRAP) transport system.</text>
</comment>
<dbReference type="eggNOG" id="COG4665">
    <property type="taxonomic scope" value="Bacteria"/>
</dbReference>
<evidence type="ECO:0000313" key="12">
    <source>
        <dbReference type="Proteomes" id="UP000014463"/>
    </source>
</evidence>
<evidence type="ECO:0000256" key="7">
    <source>
        <dbReference type="ARBA" id="ARBA00023136"/>
    </source>
</evidence>
<keyword evidence="3" id="KW-1003">Cell membrane</keyword>
<evidence type="ECO:0000256" key="5">
    <source>
        <dbReference type="ARBA" id="ARBA00022692"/>
    </source>
</evidence>
<dbReference type="InterPro" id="IPR055348">
    <property type="entry name" value="DctQ"/>
</dbReference>
<name>S2KDM4_LITA3</name>
<reference evidence="11 12" key="1">
    <citation type="journal article" date="2013" name="Genome Announc.">
        <title>Draft genome sequence of the moderately halophilic gammaproteobacterium Halomonas anticariensis FP35.</title>
        <authorList>
            <person name="Tahrioui A."/>
            <person name="Quesada E."/>
            <person name="Llamas I."/>
        </authorList>
    </citation>
    <scope>NUCLEOTIDE SEQUENCE [LARGE SCALE GENOMIC DNA]</scope>
    <source>
        <strain evidence="12">DSM 16096 / CECT 5854 / LMG 22089 / FP35</strain>
    </source>
</reference>
<dbReference type="EMBL" id="ASTJ01000042">
    <property type="protein sequence ID" value="EPC00302.1"/>
    <property type="molecule type" value="Genomic_DNA"/>
</dbReference>
<keyword evidence="2 9" id="KW-0813">Transport</keyword>
<keyword evidence="12" id="KW-1185">Reference proteome</keyword>